<organism evidence="1 2">
    <name type="scientific">Neotoma lepida</name>
    <name type="common">Desert woodrat</name>
    <dbReference type="NCBI Taxonomy" id="56216"/>
    <lineage>
        <taxon>Eukaryota</taxon>
        <taxon>Metazoa</taxon>
        <taxon>Chordata</taxon>
        <taxon>Craniata</taxon>
        <taxon>Vertebrata</taxon>
        <taxon>Euteleostomi</taxon>
        <taxon>Mammalia</taxon>
        <taxon>Eutheria</taxon>
        <taxon>Euarchontoglires</taxon>
        <taxon>Glires</taxon>
        <taxon>Rodentia</taxon>
        <taxon>Myomorpha</taxon>
        <taxon>Muroidea</taxon>
        <taxon>Cricetidae</taxon>
        <taxon>Neotominae</taxon>
        <taxon>Neotoma</taxon>
    </lineage>
</organism>
<dbReference type="AlphaFoldDB" id="A0A1A6HHS1"/>
<reference evidence="1 2" key="1">
    <citation type="submission" date="2016-06" db="EMBL/GenBank/DDBJ databases">
        <title>The Draft Genome Sequence and Annotation of the Desert Woodrat Neotoma lepida.</title>
        <authorList>
            <person name="Campbell M."/>
            <person name="Oakeson K.F."/>
            <person name="Yandell M."/>
            <person name="Halpert J.R."/>
            <person name="Dearing D."/>
        </authorList>
    </citation>
    <scope>NUCLEOTIDE SEQUENCE [LARGE SCALE GENOMIC DNA]</scope>
    <source>
        <strain evidence="1">417</strain>
        <tissue evidence="1">Liver</tissue>
    </source>
</reference>
<keyword evidence="2" id="KW-1185">Reference proteome</keyword>
<gene>
    <name evidence="1" type="ORF">A6R68_19833</name>
</gene>
<evidence type="ECO:0000313" key="2">
    <source>
        <dbReference type="Proteomes" id="UP000092124"/>
    </source>
</evidence>
<protein>
    <submittedName>
        <fullName evidence="1">Uncharacterized protein</fullName>
    </submittedName>
</protein>
<proteinExistence type="predicted"/>
<dbReference type="Proteomes" id="UP000092124">
    <property type="component" value="Unassembled WGS sequence"/>
</dbReference>
<sequence>MALGQAARSIASTSIITAAGGPRMPPLSSASWLSPTLQPLSLCLQTMASACWRLRLPQVASSTP</sequence>
<evidence type="ECO:0000313" key="1">
    <source>
        <dbReference type="EMBL" id="OBS77779.1"/>
    </source>
</evidence>
<name>A0A1A6HHS1_NEOLE</name>
<accession>A0A1A6HHS1</accession>
<comment type="caution">
    <text evidence="1">The sequence shown here is derived from an EMBL/GenBank/DDBJ whole genome shotgun (WGS) entry which is preliminary data.</text>
</comment>
<dbReference type="EMBL" id="LZPO01027950">
    <property type="protein sequence ID" value="OBS77779.1"/>
    <property type="molecule type" value="Genomic_DNA"/>
</dbReference>